<proteinExistence type="predicted"/>
<feature type="region of interest" description="Disordered" evidence="1">
    <location>
        <begin position="220"/>
        <end position="247"/>
    </location>
</feature>
<dbReference type="InterPro" id="IPR036871">
    <property type="entry name" value="PX_dom_sf"/>
</dbReference>
<dbReference type="Gene3D" id="3.90.70.80">
    <property type="match status" value="1"/>
</dbReference>
<dbReference type="AlphaFoldDB" id="A0A8K1FMF2"/>
<dbReference type="CDD" id="cd22744">
    <property type="entry name" value="OTU"/>
    <property type="match status" value="1"/>
</dbReference>
<dbReference type="SUPFAM" id="SSF64268">
    <property type="entry name" value="PX domain"/>
    <property type="match status" value="1"/>
</dbReference>
<feature type="compositionally biased region" description="Low complexity" evidence="1">
    <location>
        <begin position="236"/>
        <end position="247"/>
    </location>
</feature>
<sequence>MTPEEIQGDYKCEIKVEDYRVNKKAEYKVTVFISFYSARTHSVGSTSWHIWRGFTAFRKLDEQLRKRNAAHLKGIKFPSLHRRRSLFRSNLSAEFLDRRMRELDNYVSMLLRSPQLVAFHVTSIQSQTMKSFVGFGNGFGSNPHYEVPDAHLRPSMSILPSSAAVAEMRETMSVMGDDDDDFRSVSSVSTMSSMASSTYSTQGPDGYRWSGTGFVGSQSFARPSNVGGPALPGPSPSFSGSSRGSMRGSWFPSTEAIIENDSNGGRPSVSMNRQSMVSMTPSNVITPEIDMQRAKMEEQLLQADLMGVGMPPDGSCLLHCVVYEMYPLQCLRDYPTTMTVVNVGAADGVAPRRIAASQLLRVRLMEYALEHVETLASFLMQDVEDLRERYGTFRDTSDEQATIAELYAVASMFNIRIELITNDESFQIDPVMPVEGLPSVREGELRTITLGYLIPADGLAGHYICTRARRTPLGIAQNSFAGGSYRGSISIKPPKNLRCSTTGGRRIERSPEQQRVE</sequence>
<organism evidence="3 4">
    <name type="scientific">Pythium oligandrum</name>
    <name type="common">Mycoparasitic fungus</name>
    <dbReference type="NCBI Taxonomy" id="41045"/>
    <lineage>
        <taxon>Eukaryota</taxon>
        <taxon>Sar</taxon>
        <taxon>Stramenopiles</taxon>
        <taxon>Oomycota</taxon>
        <taxon>Peronosporomycetes</taxon>
        <taxon>Pythiales</taxon>
        <taxon>Pythiaceae</taxon>
        <taxon>Pythium</taxon>
    </lineage>
</organism>
<evidence type="ECO:0000313" key="4">
    <source>
        <dbReference type="Proteomes" id="UP000794436"/>
    </source>
</evidence>
<evidence type="ECO:0000256" key="1">
    <source>
        <dbReference type="SAM" id="MobiDB-lite"/>
    </source>
</evidence>
<reference evidence="3" key="1">
    <citation type="submission" date="2019-03" db="EMBL/GenBank/DDBJ databases">
        <title>Long read genome sequence of the mycoparasitic Pythium oligandrum ATCC 38472 isolated from sugarbeet rhizosphere.</title>
        <authorList>
            <person name="Gaulin E."/>
        </authorList>
    </citation>
    <scope>NUCLEOTIDE SEQUENCE</scope>
    <source>
        <strain evidence="3">ATCC 38472_TT</strain>
    </source>
</reference>
<evidence type="ECO:0000259" key="2">
    <source>
        <dbReference type="PROSITE" id="PS50195"/>
    </source>
</evidence>
<dbReference type="OrthoDB" id="66762at2759"/>
<name>A0A8K1FMF2_PYTOL</name>
<dbReference type="Proteomes" id="UP000794436">
    <property type="component" value="Unassembled WGS sequence"/>
</dbReference>
<dbReference type="CDD" id="cd06093">
    <property type="entry name" value="PX_domain"/>
    <property type="match status" value="1"/>
</dbReference>
<feature type="compositionally biased region" description="Basic and acidic residues" evidence="1">
    <location>
        <begin position="505"/>
        <end position="517"/>
    </location>
</feature>
<dbReference type="InterPro" id="IPR001683">
    <property type="entry name" value="PX_dom"/>
</dbReference>
<dbReference type="PROSITE" id="PS50195">
    <property type="entry name" value="PX"/>
    <property type="match status" value="1"/>
</dbReference>
<comment type="caution">
    <text evidence="3">The sequence shown here is derived from an EMBL/GenBank/DDBJ whole genome shotgun (WGS) entry which is preliminary data.</text>
</comment>
<feature type="region of interest" description="Disordered" evidence="1">
    <location>
        <begin position="492"/>
        <end position="517"/>
    </location>
</feature>
<accession>A0A8K1FMF2</accession>
<feature type="domain" description="PX" evidence="2">
    <location>
        <begin position="1"/>
        <end position="139"/>
    </location>
</feature>
<dbReference type="GO" id="GO:0035091">
    <property type="term" value="F:phosphatidylinositol binding"/>
    <property type="evidence" value="ECO:0007669"/>
    <property type="project" value="InterPro"/>
</dbReference>
<evidence type="ECO:0000313" key="3">
    <source>
        <dbReference type="EMBL" id="TMW69300.1"/>
    </source>
</evidence>
<protein>
    <recommendedName>
        <fullName evidence="2">PX domain-containing protein</fullName>
    </recommendedName>
</protein>
<gene>
    <name evidence="3" type="ORF">Poli38472_001456</name>
</gene>
<dbReference type="Pfam" id="PF00787">
    <property type="entry name" value="PX"/>
    <property type="match status" value="1"/>
</dbReference>
<dbReference type="EMBL" id="SPLM01000001">
    <property type="protein sequence ID" value="TMW69300.1"/>
    <property type="molecule type" value="Genomic_DNA"/>
</dbReference>
<dbReference type="Gene3D" id="3.30.1520.10">
    <property type="entry name" value="Phox-like domain"/>
    <property type="match status" value="1"/>
</dbReference>
<keyword evidence="4" id="KW-1185">Reference proteome</keyword>